<evidence type="ECO:0000313" key="3">
    <source>
        <dbReference type="Proteomes" id="UP001549077"/>
    </source>
</evidence>
<evidence type="ECO:0000313" key="2">
    <source>
        <dbReference type="EMBL" id="MET3759166.1"/>
    </source>
</evidence>
<organism evidence="2 3">
    <name type="scientific">Rhizobium binae</name>
    <dbReference type="NCBI Taxonomy" id="1138190"/>
    <lineage>
        <taxon>Bacteria</taxon>
        <taxon>Pseudomonadati</taxon>
        <taxon>Pseudomonadota</taxon>
        <taxon>Alphaproteobacteria</taxon>
        <taxon>Hyphomicrobiales</taxon>
        <taxon>Rhizobiaceae</taxon>
        <taxon>Rhizobium/Agrobacterium group</taxon>
        <taxon>Rhizobium</taxon>
    </lineage>
</organism>
<dbReference type="Proteomes" id="UP001549077">
    <property type="component" value="Unassembled WGS sequence"/>
</dbReference>
<accession>A0ABV2MRR9</accession>
<gene>
    <name evidence="2" type="ORF">ABID08_006550</name>
</gene>
<protein>
    <submittedName>
        <fullName evidence="2">Uncharacterized protein</fullName>
    </submittedName>
</protein>
<dbReference type="EMBL" id="JBEPMY010000046">
    <property type="protein sequence ID" value="MET3759166.1"/>
    <property type="molecule type" value="Genomic_DNA"/>
</dbReference>
<reference evidence="2 3" key="1">
    <citation type="submission" date="2024-06" db="EMBL/GenBank/DDBJ databases">
        <title>Genomic Encyclopedia of Type Strains, Phase IV (KMG-IV): sequencing the most valuable type-strain genomes for metagenomic binning, comparative biology and taxonomic classification.</title>
        <authorList>
            <person name="Goeker M."/>
        </authorList>
    </citation>
    <scope>NUCLEOTIDE SEQUENCE [LARGE SCALE GENOMIC DNA]</scope>
    <source>
        <strain evidence="2 3">DSM 29288</strain>
    </source>
</reference>
<evidence type="ECO:0000256" key="1">
    <source>
        <dbReference type="SAM" id="MobiDB-lite"/>
    </source>
</evidence>
<sequence>MVESMDPKLPETQEDELDRAPSEAPEDPGIPHEDGTLFADGVGYAE</sequence>
<keyword evidence="3" id="KW-1185">Reference proteome</keyword>
<proteinExistence type="predicted"/>
<name>A0ABV2MRR9_9HYPH</name>
<comment type="caution">
    <text evidence="2">The sequence shown here is derived from an EMBL/GenBank/DDBJ whole genome shotgun (WGS) entry which is preliminary data.</text>
</comment>
<dbReference type="GeneID" id="91147506"/>
<dbReference type="RefSeq" id="WP_168301729.1">
    <property type="nucleotide sequence ID" value="NZ_CP071604.1"/>
</dbReference>
<feature type="compositionally biased region" description="Basic and acidic residues" evidence="1">
    <location>
        <begin position="1"/>
        <end position="11"/>
    </location>
</feature>
<feature type="region of interest" description="Disordered" evidence="1">
    <location>
        <begin position="1"/>
        <end position="46"/>
    </location>
</feature>